<keyword evidence="9" id="KW-0496">Mitochondrion</keyword>
<evidence type="ECO:0000256" key="6">
    <source>
        <dbReference type="SAM" id="MobiDB-lite"/>
    </source>
</evidence>
<dbReference type="GO" id="GO:0048029">
    <property type="term" value="F:monosaccharide binding"/>
    <property type="evidence" value="ECO:0007669"/>
    <property type="project" value="InterPro"/>
</dbReference>
<feature type="compositionally biased region" description="Low complexity" evidence="6">
    <location>
        <begin position="236"/>
        <end position="246"/>
    </location>
</feature>
<dbReference type="InterPro" id="IPR042526">
    <property type="entry name" value="Atg5_HR"/>
</dbReference>
<dbReference type="Gene3D" id="1.10.246.190">
    <property type="entry name" value="Autophagy protein Apg5, helix rich domain"/>
    <property type="match status" value="1"/>
</dbReference>
<dbReference type="GO" id="GO:0000422">
    <property type="term" value="P:autophagy of mitochondrion"/>
    <property type="evidence" value="ECO:0007669"/>
    <property type="project" value="TreeGrafter"/>
</dbReference>
<feature type="region of interest" description="Disordered" evidence="6">
    <location>
        <begin position="223"/>
        <end position="246"/>
    </location>
</feature>
<dbReference type="Pfam" id="PF05025">
    <property type="entry name" value="RbsD_FucU"/>
    <property type="match status" value="1"/>
</dbReference>
<dbReference type="Proteomes" id="UP000290189">
    <property type="component" value="Unassembled WGS sequence"/>
</dbReference>
<keyword evidence="2" id="KW-1017">Isopeptide bond</keyword>
<evidence type="ECO:0000256" key="5">
    <source>
        <dbReference type="ARBA" id="ARBA00023235"/>
    </source>
</evidence>
<dbReference type="Gene3D" id="3.40.1650.10">
    <property type="entry name" value="RbsD-like domain"/>
    <property type="match status" value="1"/>
</dbReference>
<dbReference type="SUPFAM" id="SSF102546">
    <property type="entry name" value="RbsD-like"/>
    <property type="match status" value="1"/>
</dbReference>
<dbReference type="InterPro" id="IPR048939">
    <property type="entry name" value="ATG5_UblA"/>
</dbReference>
<dbReference type="AlphaFoldDB" id="A0A3P3Y1N8"/>
<accession>A0A3P3Y1N8</accession>
<dbReference type="InterPro" id="IPR007239">
    <property type="entry name" value="Atg5"/>
</dbReference>
<dbReference type="Gene3D" id="3.10.20.620">
    <property type="match status" value="1"/>
</dbReference>
<dbReference type="InterPro" id="IPR042527">
    <property type="entry name" value="Atg5_UblA_dom_sf"/>
</dbReference>
<dbReference type="Pfam" id="PF20637">
    <property type="entry name" value="ATG5_HBR"/>
    <property type="match status" value="1"/>
</dbReference>
<dbReference type="GO" id="GO:0034045">
    <property type="term" value="C:phagophore assembly site membrane"/>
    <property type="evidence" value="ECO:0007669"/>
    <property type="project" value="TreeGrafter"/>
</dbReference>
<dbReference type="EMBL" id="OVEO01000002">
    <property type="protein sequence ID" value="SPQ93994.1"/>
    <property type="molecule type" value="Genomic_DNA"/>
</dbReference>
<evidence type="ECO:0000256" key="4">
    <source>
        <dbReference type="ARBA" id="ARBA00023006"/>
    </source>
</evidence>
<keyword evidence="4" id="KW-0072">Autophagy</keyword>
<evidence type="ECO:0000313" key="10">
    <source>
        <dbReference type="Proteomes" id="UP000290189"/>
    </source>
</evidence>
<geneLocation type="mitochondrion" evidence="9"/>
<reference evidence="9 10" key="1">
    <citation type="submission" date="2018-03" db="EMBL/GenBank/DDBJ databases">
        <authorList>
            <person name="Fogelqvist J."/>
        </authorList>
    </citation>
    <scope>NUCLEOTIDE SEQUENCE [LARGE SCALE GENOMIC DNA]</scope>
</reference>
<gene>
    <name evidence="9" type="ORF">PLBR_LOCUS1209</name>
</gene>
<dbReference type="GO" id="GO:0061908">
    <property type="term" value="C:phagophore"/>
    <property type="evidence" value="ECO:0007669"/>
    <property type="project" value="TreeGrafter"/>
</dbReference>
<evidence type="ECO:0000259" key="8">
    <source>
        <dbReference type="Pfam" id="PF20638"/>
    </source>
</evidence>
<dbReference type="PANTHER" id="PTHR13040:SF2">
    <property type="entry name" value="AUTOPHAGY PROTEIN 5"/>
    <property type="match status" value="1"/>
</dbReference>
<keyword evidence="5" id="KW-0413">Isomerase</keyword>
<protein>
    <submittedName>
        <fullName evidence="9">Uncharacterized protein</fullName>
    </submittedName>
</protein>
<feature type="domain" description="Autophagy protein ATG5 UblA" evidence="8">
    <location>
        <begin position="35"/>
        <end position="133"/>
    </location>
</feature>
<dbReference type="Pfam" id="PF20638">
    <property type="entry name" value="ATG5_UblA"/>
    <property type="match status" value="1"/>
</dbReference>
<evidence type="ECO:0000256" key="3">
    <source>
        <dbReference type="ARBA" id="ARBA00022843"/>
    </source>
</evidence>
<dbReference type="GO" id="GO:0044233">
    <property type="term" value="C:mitochondria-associated endoplasmic reticulum membrane contact site"/>
    <property type="evidence" value="ECO:0007669"/>
    <property type="project" value="TreeGrafter"/>
</dbReference>
<name>A0A3P3Y1N8_PLABS</name>
<sequence length="462" mass="50252">MYIALLPMDGVRGRSEDASPAVMDDAAAIGSRVRRGHIPVRFELSSLDLTSVGPPEPTYVVLVRRTATFLHYIPDLIDSFAKHVADGSRDVWLECSVLGPLQWQYPVGVLFDCQAGSSGDRAGILPYRLVVHFSGFPAQCVMRPVTSSLGKCPGEFHFIHSLKQAFFMQCGTTNPVMDLSSAELHALWRSCVEDVANEESIVQPALATRSSRRLPGVSDATNVQYQPLRNGPSPPHSSTSSTTLTSRHCRSSSLSMALCYPAIRPSRDFAGTYPILTTLSTSAAAGFLITDVKSVAGGSAPAVIGSVLEIRRPERYVLYSYSVGASSRRMIENGILNPAILSLIARVRHTNTLVIADRGFPYFNKGPETIDISLVDDVPSVLDVLQALRCNFKIARIFVATQLRSSNPGEEVVEPFMRELEATGCPIVWEDHNELKSRVPASIGIIRTGCTVQYANLVIESG</sequence>
<feature type="domain" description="Autophagy protein ATG5 alpha-helical bundle region" evidence="7">
    <location>
        <begin position="157"/>
        <end position="193"/>
    </location>
</feature>
<dbReference type="GO" id="GO:0019776">
    <property type="term" value="F:Atg8-family ligase activity"/>
    <property type="evidence" value="ECO:0007669"/>
    <property type="project" value="TreeGrafter"/>
</dbReference>
<evidence type="ECO:0000256" key="1">
    <source>
        <dbReference type="ARBA" id="ARBA00006910"/>
    </source>
</evidence>
<evidence type="ECO:0000313" key="9">
    <source>
        <dbReference type="EMBL" id="SPQ93994.1"/>
    </source>
</evidence>
<dbReference type="GO" id="GO:0034727">
    <property type="term" value="P:piecemeal microautophagy of the nucleus"/>
    <property type="evidence" value="ECO:0007669"/>
    <property type="project" value="TreeGrafter"/>
</dbReference>
<proteinExistence type="inferred from homology"/>
<dbReference type="GO" id="GO:0016853">
    <property type="term" value="F:isomerase activity"/>
    <property type="evidence" value="ECO:0007669"/>
    <property type="project" value="UniProtKB-KW"/>
</dbReference>
<dbReference type="PANTHER" id="PTHR13040">
    <property type="entry name" value="AUTOPHAGY PROTEIN 5"/>
    <property type="match status" value="1"/>
</dbReference>
<dbReference type="InterPro" id="IPR007721">
    <property type="entry name" value="RbsD_FucU"/>
</dbReference>
<comment type="similarity">
    <text evidence="1">Belongs to the ATG5 family.</text>
</comment>
<dbReference type="GO" id="GO:0006995">
    <property type="term" value="P:cellular response to nitrogen starvation"/>
    <property type="evidence" value="ECO:0007669"/>
    <property type="project" value="TreeGrafter"/>
</dbReference>
<evidence type="ECO:0000259" key="7">
    <source>
        <dbReference type="Pfam" id="PF20637"/>
    </source>
</evidence>
<dbReference type="InterPro" id="IPR023750">
    <property type="entry name" value="RbsD-like_sf"/>
</dbReference>
<dbReference type="InterPro" id="IPR048940">
    <property type="entry name" value="ATG5_HBR"/>
</dbReference>
<dbReference type="GO" id="GO:0005776">
    <property type="term" value="C:autophagosome"/>
    <property type="evidence" value="ECO:0007669"/>
    <property type="project" value="TreeGrafter"/>
</dbReference>
<dbReference type="GO" id="GO:0034274">
    <property type="term" value="C:Atg12-Atg5-Atg16 complex"/>
    <property type="evidence" value="ECO:0007669"/>
    <property type="project" value="TreeGrafter"/>
</dbReference>
<evidence type="ECO:0000256" key="2">
    <source>
        <dbReference type="ARBA" id="ARBA00022499"/>
    </source>
</evidence>
<keyword evidence="3" id="KW-0832">Ubl conjugation</keyword>
<dbReference type="GO" id="GO:0005996">
    <property type="term" value="P:monosaccharide metabolic process"/>
    <property type="evidence" value="ECO:0007669"/>
    <property type="project" value="InterPro"/>
</dbReference>
<organism evidence="9 10">
    <name type="scientific">Plasmodiophora brassicae</name>
    <name type="common">Clubroot disease agent</name>
    <dbReference type="NCBI Taxonomy" id="37360"/>
    <lineage>
        <taxon>Eukaryota</taxon>
        <taxon>Sar</taxon>
        <taxon>Rhizaria</taxon>
        <taxon>Endomyxa</taxon>
        <taxon>Phytomyxea</taxon>
        <taxon>Plasmodiophorida</taxon>
        <taxon>Plasmodiophoridae</taxon>
        <taxon>Plasmodiophora</taxon>
    </lineage>
</organism>